<evidence type="ECO:0000256" key="1">
    <source>
        <dbReference type="SAM" id="MobiDB-lite"/>
    </source>
</evidence>
<keyword evidence="2" id="KW-1133">Transmembrane helix</keyword>
<dbReference type="InterPro" id="IPR025711">
    <property type="entry name" value="PepSY"/>
</dbReference>
<feature type="domain" description="PepSY" evidence="3">
    <location>
        <begin position="138"/>
        <end position="193"/>
    </location>
</feature>
<accession>A0A1M5XT44</accession>
<reference evidence="5" key="1">
    <citation type="submission" date="2016-11" db="EMBL/GenBank/DDBJ databases">
        <authorList>
            <person name="Varghese N."/>
            <person name="Submissions S."/>
        </authorList>
    </citation>
    <scope>NUCLEOTIDE SEQUENCE [LARGE SCALE GENOMIC DNA]</scope>
    <source>
        <strain evidence="5">CGMCC 1.6496</strain>
    </source>
</reference>
<dbReference type="AlphaFoldDB" id="A0A1M5XT44"/>
<proteinExistence type="predicted"/>
<keyword evidence="5" id="KW-1185">Reference proteome</keyword>
<feature type="transmembrane region" description="Helical" evidence="2">
    <location>
        <begin position="7"/>
        <end position="28"/>
    </location>
</feature>
<evidence type="ECO:0000256" key="2">
    <source>
        <dbReference type="SAM" id="Phobius"/>
    </source>
</evidence>
<feature type="compositionally biased region" description="Basic and acidic residues" evidence="1">
    <location>
        <begin position="97"/>
        <end position="110"/>
    </location>
</feature>
<dbReference type="OrthoDB" id="5361545at2"/>
<protein>
    <submittedName>
        <fullName evidence="4">Peptidase propeptide and YPEB domain-containing protein</fullName>
    </submittedName>
</protein>
<evidence type="ECO:0000313" key="4">
    <source>
        <dbReference type="EMBL" id="SHI02704.1"/>
    </source>
</evidence>
<feature type="compositionally biased region" description="Polar residues" evidence="1">
    <location>
        <begin position="111"/>
        <end position="120"/>
    </location>
</feature>
<dbReference type="RefSeq" id="WP_073013497.1">
    <property type="nucleotide sequence ID" value="NZ_FQXD01000037.1"/>
</dbReference>
<evidence type="ECO:0000259" key="3">
    <source>
        <dbReference type="Pfam" id="PF03413"/>
    </source>
</evidence>
<organism evidence="4 5">
    <name type="scientific">Virgibacillus chiguensis</name>
    <dbReference type="NCBI Taxonomy" id="411959"/>
    <lineage>
        <taxon>Bacteria</taxon>
        <taxon>Bacillati</taxon>
        <taxon>Bacillota</taxon>
        <taxon>Bacilli</taxon>
        <taxon>Bacillales</taxon>
        <taxon>Bacillaceae</taxon>
        <taxon>Virgibacillus</taxon>
    </lineage>
</organism>
<dbReference type="Gene3D" id="3.10.450.40">
    <property type="match status" value="2"/>
</dbReference>
<keyword evidence="2" id="KW-0472">Membrane</keyword>
<keyword evidence="2" id="KW-0812">Transmembrane</keyword>
<dbReference type="Pfam" id="PF03413">
    <property type="entry name" value="PepSY"/>
    <property type="match status" value="2"/>
</dbReference>
<evidence type="ECO:0000313" key="5">
    <source>
        <dbReference type="Proteomes" id="UP000184079"/>
    </source>
</evidence>
<dbReference type="EMBL" id="FQXD01000037">
    <property type="protein sequence ID" value="SHI02704.1"/>
    <property type="molecule type" value="Genomic_DNA"/>
</dbReference>
<feature type="domain" description="PepSY" evidence="3">
    <location>
        <begin position="34"/>
        <end position="88"/>
    </location>
</feature>
<feature type="region of interest" description="Disordered" evidence="1">
    <location>
        <begin position="90"/>
        <end position="133"/>
    </location>
</feature>
<name>A0A1M5XT44_9BACI</name>
<dbReference type="Proteomes" id="UP000184079">
    <property type="component" value="Unassembled WGS sequence"/>
</dbReference>
<sequence length="200" mass="22330">MKRKKMWVIIASAIAVVGIGFTVVYFGGTASKAAITKVEAEKIISSQYPGSLEGDIQKQENNNYYVASIEHKGKQYEIKIHEKTGEVIQLNEVSTGNKDDRKASEQKENNDTNGAENSEQASERDKKQDNNAGQSVVISEEKAKELALEEFAGTFDELELDEEDGRFVYEVKIVHGEDEAEITIDAFTGEILFTEIERED</sequence>
<gene>
    <name evidence="4" type="ORF">SAMN05421807_1371</name>
</gene>